<keyword evidence="2" id="KW-1185">Reference proteome</keyword>
<gene>
    <name evidence="1" type="ORF">Goari_024154</name>
</gene>
<evidence type="ECO:0000313" key="1">
    <source>
        <dbReference type="EMBL" id="MBA0682431.1"/>
    </source>
</evidence>
<reference evidence="1 2" key="1">
    <citation type="journal article" date="2019" name="Genome Biol. Evol.">
        <title>Insights into the evolution of the New World diploid cottons (Gossypium, subgenus Houzingenia) based on genome sequencing.</title>
        <authorList>
            <person name="Grover C.E."/>
            <person name="Arick M.A. 2nd"/>
            <person name="Thrash A."/>
            <person name="Conover J.L."/>
            <person name="Sanders W.S."/>
            <person name="Peterson D.G."/>
            <person name="Frelichowski J.E."/>
            <person name="Scheffler J.A."/>
            <person name="Scheffler B.E."/>
            <person name="Wendel J.F."/>
        </authorList>
    </citation>
    <scope>NUCLEOTIDE SEQUENCE [LARGE SCALE GENOMIC DNA]</scope>
    <source>
        <strain evidence="1">185</strain>
        <tissue evidence="1">Leaf</tissue>
    </source>
</reference>
<name>A0A7J8X589_GOSAI</name>
<comment type="caution">
    <text evidence="1">The sequence shown here is derived from an EMBL/GenBank/DDBJ whole genome shotgun (WGS) entry which is preliminary data.</text>
</comment>
<organism evidence="1 2">
    <name type="scientific">Gossypium aridum</name>
    <name type="common">American cotton</name>
    <name type="synonym">Erioxylum aridum</name>
    <dbReference type="NCBI Taxonomy" id="34290"/>
    <lineage>
        <taxon>Eukaryota</taxon>
        <taxon>Viridiplantae</taxon>
        <taxon>Streptophyta</taxon>
        <taxon>Embryophyta</taxon>
        <taxon>Tracheophyta</taxon>
        <taxon>Spermatophyta</taxon>
        <taxon>Magnoliopsida</taxon>
        <taxon>eudicotyledons</taxon>
        <taxon>Gunneridae</taxon>
        <taxon>Pentapetalae</taxon>
        <taxon>rosids</taxon>
        <taxon>malvids</taxon>
        <taxon>Malvales</taxon>
        <taxon>Malvaceae</taxon>
        <taxon>Malvoideae</taxon>
        <taxon>Gossypium</taxon>
    </lineage>
</organism>
<sequence length="48" mass="5449">MMVSTLSPISYLTRIEHTNLFPSKKPQFNPFSPAKKSLTIVSMAPQKR</sequence>
<protein>
    <submittedName>
        <fullName evidence="1">Uncharacterized protein</fullName>
    </submittedName>
</protein>
<dbReference type="Proteomes" id="UP000593577">
    <property type="component" value="Unassembled WGS sequence"/>
</dbReference>
<evidence type="ECO:0000313" key="2">
    <source>
        <dbReference type="Proteomes" id="UP000593577"/>
    </source>
</evidence>
<dbReference type="AlphaFoldDB" id="A0A7J8X589"/>
<dbReference type="EMBL" id="JABFAA010000005">
    <property type="protein sequence ID" value="MBA0682431.1"/>
    <property type="molecule type" value="Genomic_DNA"/>
</dbReference>
<proteinExistence type="predicted"/>
<accession>A0A7J8X589</accession>